<organism evidence="1 2">
    <name type="scientific">Acaulospora morrowiae</name>
    <dbReference type="NCBI Taxonomy" id="94023"/>
    <lineage>
        <taxon>Eukaryota</taxon>
        <taxon>Fungi</taxon>
        <taxon>Fungi incertae sedis</taxon>
        <taxon>Mucoromycota</taxon>
        <taxon>Glomeromycotina</taxon>
        <taxon>Glomeromycetes</taxon>
        <taxon>Diversisporales</taxon>
        <taxon>Acaulosporaceae</taxon>
        <taxon>Acaulospora</taxon>
    </lineage>
</organism>
<accession>A0A9N9GYY2</accession>
<dbReference type="OrthoDB" id="2437138at2759"/>
<proteinExistence type="predicted"/>
<dbReference type="AlphaFoldDB" id="A0A9N9GYY2"/>
<dbReference type="EMBL" id="CAJVPV010009293">
    <property type="protein sequence ID" value="CAG8640053.1"/>
    <property type="molecule type" value="Genomic_DNA"/>
</dbReference>
<evidence type="ECO:0000313" key="1">
    <source>
        <dbReference type="EMBL" id="CAG8640053.1"/>
    </source>
</evidence>
<keyword evidence="2" id="KW-1185">Reference proteome</keyword>
<feature type="non-terminal residue" evidence="1">
    <location>
        <position position="1"/>
    </location>
</feature>
<gene>
    <name evidence="1" type="ORF">AMORRO_LOCUS9478</name>
</gene>
<reference evidence="1" key="1">
    <citation type="submission" date="2021-06" db="EMBL/GenBank/DDBJ databases">
        <authorList>
            <person name="Kallberg Y."/>
            <person name="Tangrot J."/>
            <person name="Rosling A."/>
        </authorList>
    </citation>
    <scope>NUCLEOTIDE SEQUENCE</scope>
    <source>
        <strain evidence="1">CL551</strain>
    </source>
</reference>
<name>A0A9N9GYY2_9GLOM</name>
<comment type="caution">
    <text evidence="1">The sequence shown here is derived from an EMBL/GenBank/DDBJ whole genome shotgun (WGS) entry which is preliminary data.</text>
</comment>
<protein>
    <submittedName>
        <fullName evidence="1">9296_t:CDS:1</fullName>
    </submittedName>
</protein>
<dbReference type="Proteomes" id="UP000789342">
    <property type="component" value="Unassembled WGS sequence"/>
</dbReference>
<sequence>SNSSSCGLCASLIVRLAGYRWYVLDMLAERDGEHINLLTSPCGLCASLIVCLEVIVRLVGDRSVPPNSSSCGLCASLIVCLAGYRCLIVRLASSSLIVRLASPSLIVHLASPNLIVHLVGDGSSCGLYASLIVHLAGYSSSCSSSCGLCTSLIVRLAGYRWYVLIMLAERDGEHANLLTSPIPNSLPEKYYKESGKENYSRLLVKIDKLNAIIVELERNNAVSTKLESENIELKAEITKL</sequence>
<evidence type="ECO:0000313" key="2">
    <source>
        <dbReference type="Proteomes" id="UP000789342"/>
    </source>
</evidence>
<feature type="non-terminal residue" evidence="1">
    <location>
        <position position="240"/>
    </location>
</feature>